<dbReference type="EMBL" id="JACIER010000012">
    <property type="protein sequence ID" value="MBB4045070.1"/>
    <property type="molecule type" value="Genomic_DNA"/>
</dbReference>
<dbReference type="InterPro" id="IPR045724">
    <property type="entry name" value="DUF6078"/>
</dbReference>
<accession>A0A840CZ01</accession>
<reference evidence="1" key="1">
    <citation type="submission" date="2020-08" db="EMBL/GenBank/DDBJ databases">
        <title>Genomic Encyclopedia of Type Strains, Phase IV (KMG-IV): sequencing the most valuable type-strain genomes for metagenomic binning, comparative biology and taxonomic classification.</title>
        <authorList>
            <person name="Goeker M."/>
        </authorList>
    </citation>
    <scope>NUCLEOTIDE SEQUENCE [LARGE SCALE GENOMIC DNA]</scope>
    <source>
        <strain evidence="1">DSM 105720</strain>
    </source>
</reference>
<dbReference type="AlphaFoldDB" id="A0A840CZ01"/>
<proteinExistence type="predicted"/>
<dbReference type="Proteomes" id="UP000560658">
    <property type="component" value="Unassembled WGS sequence"/>
</dbReference>
<sequence length="144" mass="16943">MEEKLDFSKIPFEYPMCLNQQCPKASTCLRQLTAQSIPEDTNYLVIVNPKKLPVQQETCLYYRSNVKIRFAKGFIGILESLPHKQMQVVIARLIIFFDRRTYYRVRKGERLLSPSEQKSILNILRSCGIAQPQDFDAYIEIYDW</sequence>
<dbReference type="RefSeq" id="WP_044162377.1">
    <property type="nucleotide sequence ID" value="NZ_JACIER010000012.1"/>
</dbReference>
<organism evidence="1 2">
    <name type="scientific">Bacteroides reticulotermitis</name>
    <dbReference type="NCBI Taxonomy" id="1133319"/>
    <lineage>
        <taxon>Bacteria</taxon>
        <taxon>Pseudomonadati</taxon>
        <taxon>Bacteroidota</taxon>
        <taxon>Bacteroidia</taxon>
        <taxon>Bacteroidales</taxon>
        <taxon>Bacteroidaceae</taxon>
        <taxon>Bacteroides</taxon>
    </lineage>
</organism>
<gene>
    <name evidence="1" type="ORF">GGR06_002880</name>
</gene>
<dbReference type="Pfam" id="PF19555">
    <property type="entry name" value="DUF6078"/>
    <property type="match status" value="1"/>
</dbReference>
<evidence type="ECO:0000313" key="1">
    <source>
        <dbReference type="EMBL" id="MBB4045070.1"/>
    </source>
</evidence>
<name>A0A840CZ01_9BACE</name>
<evidence type="ECO:0000313" key="2">
    <source>
        <dbReference type="Proteomes" id="UP000560658"/>
    </source>
</evidence>
<protein>
    <submittedName>
        <fullName evidence="1">Uncharacterized protein</fullName>
    </submittedName>
</protein>
<keyword evidence="2" id="KW-1185">Reference proteome</keyword>
<comment type="caution">
    <text evidence="1">The sequence shown here is derived from an EMBL/GenBank/DDBJ whole genome shotgun (WGS) entry which is preliminary data.</text>
</comment>